<proteinExistence type="predicted"/>
<dbReference type="InterPro" id="IPR029046">
    <property type="entry name" value="LolA/LolB/LppX"/>
</dbReference>
<keyword evidence="4" id="KW-0653">Protein transport</keyword>
<organism evidence="6 7">
    <name type="scientific">Lysobacter capsici AZ78</name>
    <dbReference type="NCBI Taxonomy" id="1444315"/>
    <lineage>
        <taxon>Bacteria</taxon>
        <taxon>Pseudomonadati</taxon>
        <taxon>Pseudomonadota</taxon>
        <taxon>Gammaproteobacteria</taxon>
        <taxon>Lysobacterales</taxon>
        <taxon>Lysobacteraceae</taxon>
        <taxon>Lysobacter</taxon>
    </lineage>
</organism>
<keyword evidence="2" id="KW-0813">Transport</keyword>
<dbReference type="EMBL" id="JAJA02000001">
    <property type="protein sequence ID" value="KWS06274.1"/>
    <property type="molecule type" value="Genomic_DNA"/>
</dbReference>
<protein>
    <recommendedName>
        <fullName evidence="8">Outer membrane lipoprotein-sorting protein</fullName>
    </recommendedName>
</protein>
<comment type="subunit">
    <text evidence="1">Monomer.</text>
</comment>
<evidence type="ECO:0008006" key="8">
    <source>
        <dbReference type="Google" id="ProtNLM"/>
    </source>
</evidence>
<dbReference type="OrthoDB" id="5985410at2"/>
<comment type="caution">
    <text evidence="6">The sequence shown here is derived from an EMBL/GenBank/DDBJ whole genome shotgun (WGS) entry which is preliminary data.</text>
</comment>
<name>A0A108UC06_9GAMM</name>
<keyword evidence="7" id="KW-1185">Reference proteome</keyword>
<evidence type="ECO:0000256" key="4">
    <source>
        <dbReference type="ARBA" id="ARBA00022927"/>
    </source>
</evidence>
<evidence type="ECO:0000313" key="7">
    <source>
        <dbReference type="Proteomes" id="UP000023435"/>
    </source>
</evidence>
<reference evidence="6 7" key="1">
    <citation type="journal article" date="2014" name="Genome Announc.">
        <title>Draft Genome Sequence of Lysobacter capsici AZ78, a Bacterium Antagonistic to Plant-Pathogenic Oomycetes.</title>
        <authorList>
            <person name="Puopolo G."/>
            <person name="Sonego P."/>
            <person name="Engelen K."/>
            <person name="Pertot I."/>
        </authorList>
    </citation>
    <scope>NUCLEOTIDE SEQUENCE [LARGE SCALE GENOMIC DNA]</scope>
    <source>
        <strain evidence="6 7">AZ78</strain>
    </source>
</reference>
<dbReference type="Proteomes" id="UP000023435">
    <property type="component" value="Unassembled WGS sequence"/>
</dbReference>
<evidence type="ECO:0000256" key="2">
    <source>
        <dbReference type="ARBA" id="ARBA00022448"/>
    </source>
</evidence>
<evidence type="ECO:0000313" key="6">
    <source>
        <dbReference type="EMBL" id="KWS06274.1"/>
    </source>
</evidence>
<dbReference type="Gene3D" id="2.50.20.20">
    <property type="match status" value="1"/>
</dbReference>
<evidence type="ECO:0000256" key="5">
    <source>
        <dbReference type="SAM" id="SignalP"/>
    </source>
</evidence>
<feature type="chain" id="PRO_5007131861" description="Outer membrane lipoprotein-sorting protein" evidence="5">
    <location>
        <begin position="28"/>
        <end position="194"/>
    </location>
</feature>
<dbReference type="GO" id="GO:0015031">
    <property type="term" value="P:protein transport"/>
    <property type="evidence" value="ECO:0007669"/>
    <property type="project" value="UniProtKB-KW"/>
</dbReference>
<dbReference type="RefSeq" id="WP_060410590.1">
    <property type="nucleotide sequence ID" value="NZ_JAJA02000001.1"/>
</dbReference>
<dbReference type="SUPFAM" id="SSF89392">
    <property type="entry name" value="Prokaryotic lipoproteins and lipoprotein localization factors"/>
    <property type="match status" value="1"/>
</dbReference>
<accession>A0A108UC06</accession>
<sequence length="194" mass="20554">MIKTSLSATLTAPVLLLGLSASSLAWAGPKEEVVAAVDKFLAAKSYHAVMSMGPGPGTETDFVAPDRMRVKMGTMGEQIMIGNTLYLTMQGKTSKQAAPNGGIAQLRTRDKVLGNLATLKVTAAGTENLGGVATKKYKIDNTQPKSSSTFWVNADGYPVQSVNIADVNGKQYTSTLKYSRFNDPSIKIPVPAVK</sequence>
<gene>
    <name evidence="6" type="ORF">AZ78_3829</name>
</gene>
<feature type="signal peptide" evidence="5">
    <location>
        <begin position="1"/>
        <end position="27"/>
    </location>
</feature>
<evidence type="ECO:0000256" key="3">
    <source>
        <dbReference type="ARBA" id="ARBA00022729"/>
    </source>
</evidence>
<dbReference type="AlphaFoldDB" id="A0A108UC06"/>
<keyword evidence="3 5" id="KW-0732">Signal</keyword>
<evidence type="ECO:0000256" key="1">
    <source>
        <dbReference type="ARBA" id="ARBA00011245"/>
    </source>
</evidence>